<feature type="transmembrane region" description="Helical" evidence="6">
    <location>
        <begin position="81"/>
        <end position="103"/>
    </location>
</feature>
<proteinExistence type="predicted"/>
<organism evidence="7 8">
    <name type="scientific">Aequorivita lipolytica</name>
    <dbReference type="NCBI Taxonomy" id="153267"/>
    <lineage>
        <taxon>Bacteria</taxon>
        <taxon>Pseudomonadati</taxon>
        <taxon>Bacteroidota</taxon>
        <taxon>Flavobacteriia</taxon>
        <taxon>Flavobacteriales</taxon>
        <taxon>Flavobacteriaceae</taxon>
        <taxon>Aequorivita</taxon>
    </lineage>
</organism>
<dbReference type="EMBL" id="VORU01000002">
    <property type="protein sequence ID" value="TXD70280.1"/>
    <property type="molecule type" value="Genomic_DNA"/>
</dbReference>
<evidence type="ECO:0000256" key="2">
    <source>
        <dbReference type="ARBA" id="ARBA00022475"/>
    </source>
</evidence>
<dbReference type="GO" id="GO:0005886">
    <property type="term" value="C:plasma membrane"/>
    <property type="evidence" value="ECO:0007669"/>
    <property type="project" value="UniProtKB-SubCell"/>
</dbReference>
<protein>
    <submittedName>
        <fullName evidence="7">Uncharacterized protein</fullName>
    </submittedName>
</protein>
<feature type="transmembrane region" description="Helical" evidence="6">
    <location>
        <begin position="354"/>
        <end position="373"/>
    </location>
</feature>
<evidence type="ECO:0000256" key="1">
    <source>
        <dbReference type="ARBA" id="ARBA00004651"/>
    </source>
</evidence>
<evidence type="ECO:0000313" key="7">
    <source>
        <dbReference type="EMBL" id="TXD70280.1"/>
    </source>
</evidence>
<evidence type="ECO:0000256" key="4">
    <source>
        <dbReference type="ARBA" id="ARBA00022989"/>
    </source>
</evidence>
<dbReference type="RefSeq" id="WP_111815317.1">
    <property type="nucleotide sequence ID" value="NZ_CBCRZQ010000003.1"/>
</dbReference>
<sequence length="412" mass="47830">MSSVFLKNLFFNNISQGLQFGSRWFFNLILITVLSDVNFGIFAYAIALSNILIPILPFGSPVYLIGFVSPKNKNLILADSLAILISFSLVALFLYVCLLPFKIEYYHVLFYGLILGFLYALNTILYFYFKSLGKFLEEIKASFLSFILILIFIGYNFFFQNKITDVTLILVLLIFINLCVTLYLFLFSKYINVRKIFQNLKQSFQNLPNLIKARMYFGLQEIMGASYSQLGMFVLFYFLIEERYAAYRKMFIIIAPIYLLSVTFSQVLLHHLKNYYGKSVIIEFRKYQKYTIVGAIIVTALLYFFREFLLETLGKLNFTENINNAFIIVIIVCFVRFLYGNYEMLLVKIDKQKSRFWIMLIAGIANVLSIVILVPKFDLMGAVFTDIISNLVVLFGVMIISERTIRKSTQID</sequence>
<feature type="transmembrane region" description="Helical" evidence="6">
    <location>
        <begin position="222"/>
        <end position="240"/>
    </location>
</feature>
<keyword evidence="5 6" id="KW-0472">Membrane</keyword>
<keyword evidence="8" id="KW-1185">Reference proteome</keyword>
<reference evidence="7 8" key="1">
    <citation type="submission" date="2019-08" db="EMBL/GenBank/DDBJ databases">
        <title>Genome of Aequorivita lipolytica Y10-2 (type strain).</title>
        <authorList>
            <person name="Bowman J.P."/>
        </authorList>
    </citation>
    <scope>NUCLEOTIDE SEQUENCE [LARGE SCALE GENOMIC DNA]</scope>
    <source>
        <strain evidence="7 8">Y10-2</strain>
    </source>
</reference>
<feature type="transmembrane region" description="Helical" evidence="6">
    <location>
        <begin position="290"/>
        <end position="310"/>
    </location>
</feature>
<evidence type="ECO:0000256" key="5">
    <source>
        <dbReference type="ARBA" id="ARBA00023136"/>
    </source>
</evidence>
<dbReference type="Proteomes" id="UP000321945">
    <property type="component" value="Unassembled WGS sequence"/>
</dbReference>
<accession>A0A5C6YS26</accession>
<feature type="transmembrane region" description="Helical" evidence="6">
    <location>
        <begin position="141"/>
        <end position="160"/>
    </location>
</feature>
<keyword evidence="3 6" id="KW-0812">Transmembrane</keyword>
<dbReference type="PANTHER" id="PTHR30250">
    <property type="entry name" value="PST FAMILY PREDICTED COLANIC ACID TRANSPORTER"/>
    <property type="match status" value="1"/>
</dbReference>
<dbReference type="PANTHER" id="PTHR30250:SF11">
    <property type="entry name" value="O-ANTIGEN TRANSPORTER-RELATED"/>
    <property type="match status" value="1"/>
</dbReference>
<feature type="transmembrane region" description="Helical" evidence="6">
    <location>
        <begin position="51"/>
        <end position="69"/>
    </location>
</feature>
<dbReference type="AlphaFoldDB" id="A0A5C6YS26"/>
<comment type="caution">
    <text evidence="7">The sequence shown here is derived from an EMBL/GenBank/DDBJ whole genome shotgun (WGS) entry which is preliminary data.</text>
</comment>
<name>A0A5C6YS26_9FLAO</name>
<feature type="transmembrane region" description="Helical" evidence="6">
    <location>
        <begin position="322"/>
        <end position="342"/>
    </location>
</feature>
<evidence type="ECO:0000256" key="3">
    <source>
        <dbReference type="ARBA" id="ARBA00022692"/>
    </source>
</evidence>
<feature type="transmembrane region" description="Helical" evidence="6">
    <location>
        <begin position="24"/>
        <end position="45"/>
    </location>
</feature>
<comment type="subcellular location">
    <subcellularLocation>
        <location evidence="1">Cell membrane</location>
        <topology evidence="1">Multi-pass membrane protein</topology>
    </subcellularLocation>
</comment>
<evidence type="ECO:0000256" key="6">
    <source>
        <dbReference type="SAM" id="Phobius"/>
    </source>
</evidence>
<keyword evidence="2" id="KW-1003">Cell membrane</keyword>
<keyword evidence="4 6" id="KW-1133">Transmembrane helix</keyword>
<gene>
    <name evidence="7" type="ORF">ESV24_03710</name>
</gene>
<dbReference type="InterPro" id="IPR050833">
    <property type="entry name" value="Poly_Biosynth_Transport"/>
</dbReference>
<feature type="transmembrane region" description="Helical" evidence="6">
    <location>
        <begin position="166"/>
        <end position="186"/>
    </location>
</feature>
<feature type="transmembrane region" description="Helical" evidence="6">
    <location>
        <begin position="246"/>
        <end position="269"/>
    </location>
</feature>
<evidence type="ECO:0000313" key="8">
    <source>
        <dbReference type="Proteomes" id="UP000321945"/>
    </source>
</evidence>
<feature type="transmembrane region" description="Helical" evidence="6">
    <location>
        <begin position="379"/>
        <end position="400"/>
    </location>
</feature>
<feature type="transmembrane region" description="Helical" evidence="6">
    <location>
        <begin position="109"/>
        <end position="129"/>
    </location>
</feature>
<dbReference type="OrthoDB" id="5756412at2"/>